<dbReference type="Pfam" id="PF00005">
    <property type="entry name" value="ABC_tran"/>
    <property type="match status" value="1"/>
</dbReference>
<protein>
    <submittedName>
        <fullName evidence="8">ABC transporter ATP-binding protein</fullName>
    </submittedName>
</protein>
<organism evidence="8 9">
    <name type="scientific">Rhodopseudomonas palustris</name>
    <dbReference type="NCBI Taxonomy" id="1076"/>
    <lineage>
        <taxon>Bacteria</taxon>
        <taxon>Pseudomonadati</taxon>
        <taxon>Pseudomonadota</taxon>
        <taxon>Alphaproteobacteria</taxon>
        <taxon>Hyphomicrobiales</taxon>
        <taxon>Nitrobacteraceae</taxon>
        <taxon>Rhodopseudomonas</taxon>
    </lineage>
</organism>
<dbReference type="GO" id="GO:0016887">
    <property type="term" value="F:ATP hydrolysis activity"/>
    <property type="evidence" value="ECO:0007669"/>
    <property type="project" value="InterPro"/>
</dbReference>
<dbReference type="SUPFAM" id="SSF52540">
    <property type="entry name" value="P-loop containing nucleoside triphosphate hydrolases"/>
    <property type="match status" value="1"/>
</dbReference>
<dbReference type="RefSeq" id="WP_110786985.1">
    <property type="nucleotide sequence ID" value="NZ_QKQS01000023.1"/>
</dbReference>
<evidence type="ECO:0000259" key="7">
    <source>
        <dbReference type="PROSITE" id="PS50893"/>
    </source>
</evidence>
<dbReference type="CDD" id="cd03293">
    <property type="entry name" value="ABC_NrtD_SsuB_transporters"/>
    <property type="match status" value="1"/>
</dbReference>
<reference evidence="8 9" key="1">
    <citation type="submission" date="2018-06" db="EMBL/GenBank/DDBJ databases">
        <title>Draft Whole-Genome Sequence of the purple photosynthetic bacterium Rhodospeudomonas palustris XCP.</title>
        <authorList>
            <person name="Rayyan A."/>
            <person name="Meyer T.E."/>
            <person name="Kyndt J.A."/>
        </authorList>
    </citation>
    <scope>NUCLEOTIDE SEQUENCE [LARGE SCALE GENOMIC DNA]</scope>
    <source>
        <strain evidence="8 9">XCP</strain>
    </source>
</reference>
<dbReference type="SMART" id="SM00382">
    <property type="entry name" value="AAA"/>
    <property type="match status" value="1"/>
</dbReference>
<evidence type="ECO:0000256" key="2">
    <source>
        <dbReference type="ARBA" id="ARBA00022448"/>
    </source>
</evidence>
<dbReference type="PANTHER" id="PTHR42788:SF13">
    <property type="entry name" value="ALIPHATIC SULFONATES IMPORT ATP-BINDING PROTEIN SSUB"/>
    <property type="match status" value="1"/>
</dbReference>
<dbReference type="PROSITE" id="PS50893">
    <property type="entry name" value="ABC_TRANSPORTER_2"/>
    <property type="match status" value="1"/>
</dbReference>
<dbReference type="AlphaFoldDB" id="A0A323UH82"/>
<gene>
    <name evidence="8" type="ORF">DNX69_16245</name>
</gene>
<evidence type="ECO:0000256" key="3">
    <source>
        <dbReference type="ARBA" id="ARBA00022741"/>
    </source>
</evidence>
<dbReference type="EMBL" id="QKQS01000023">
    <property type="protein sequence ID" value="PZA10890.1"/>
    <property type="molecule type" value="Genomic_DNA"/>
</dbReference>
<proteinExistence type="inferred from homology"/>
<evidence type="ECO:0000256" key="5">
    <source>
        <dbReference type="ARBA" id="ARBA00024722"/>
    </source>
</evidence>
<keyword evidence="2" id="KW-0813">Transport</keyword>
<keyword evidence="3" id="KW-0547">Nucleotide-binding</keyword>
<dbReference type="InterPro" id="IPR003593">
    <property type="entry name" value="AAA+_ATPase"/>
</dbReference>
<comment type="function">
    <text evidence="5">Involved in beta-(1--&gt;2)glucan export. Transmembrane domains (TMD) form a pore in the inner membrane and the ATP-binding domain (NBD) is responsible for energy generation.</text>
</comment>
<dbReference type="InterPro" id="IPR003439">
    <property type="entry name" value="ABC_transporter-like_ATP-bd"/>
</dbReference>
<dbReference type="Gene3D" id="3.40.50.300">
    <property type="entry name" value="P-loop containing nucleotide triphosphate hydrolases"/>
    <property type="match status" value="1"/>
</dbReference>
<feature type="region of interest" description="Disordered" evidence="6">
    <location>
        <begin position="264"/>
        <end position="290"/>
    </location>
</feature>
<evidence type="ECO:0000313" key="8">
    <source>
        <dbReference type="EMBL" id="PZA10890.1"/>
    </source>
</evidence>
<dbReference type="GO" id="GO:0005524">
    <property type="term" value="F:ATP binding"/>
    <property type="evidence" value="ECO:0007669"/>
    <property type="project" value="UniProtKB-KW"/>
</dbReference>
<evidence type="ECO:0000256" key="6">
    <source>
        <dbReference type="SAM" id="MobiDB-lite"/>
    </source>
</evidence>
<accession>A0A323UH82</accession>
<dbReference type="InterPro" id="IPR027417">
    <property type="entry name" value="P-loop_NTPase"/>
</dbReference>
<evidence type="ECO:0000256" key="4">
    <source>
        <dbReference type="ARBA" id="ARBA00022840"/>
    </source>
</evidence>
<dbReference type="InterPro" id="IPR050166">
    <property type="entry name" value="ABC_transporter_ATP-bind"/>
</dbReference>
<dbReference type="Proteomes" id="UP000248134">
    <property type="component" value="Unassembled WGS sequence"/>
</dbReference>
<comment type="caution">
    <text evidence="8">The sequence shown here is derived from an EMBL/GenBank/DDBJ whole genome shotgun (WGS) entry which is preliminary data.</text>
</comment>
<dbReference type="InterPro" id="IPR017871">
    <property type="entry name" value="ABC_transporter-like_CS"/>
</dbReference>
<evidence type="ECO:0000313" key="9">
    <source>
        <dbReference type="Proteomes" id="UP000248134"/>
    </source>
</evidence>
<dbReference type="PROSITE" id="PS00211">
    <property type="entry name" value="ABC_TRANSPORTER_1"/>
    <property type="match status" value="1"/>
</dbReference>
<feature type="domain" description="ABC transporter" evidence="7">
    <location>
        <begin position="15"/>
        <end position="244"/>
    </location>
</feature>
<dbReference type="OrthoDB" id="9807242at2"/>
<dbReference type="PANTHER" id="PTHR42788">
    <property type="entry name" value="TAURINE IMPORT ATP-BINDING PROTEIN-RELATED"/>
    <property type="match status" value="1"/>
</dbReference>
<keyword evidence="4 8" id="KW-0067">ATP-binding</keyword>
<name>A0A323UH82_RHOPL</name>
<comment type="similarity">
    <text evidence="1">Belongs to the ABC transporter superfamily.</text>
</comment>
<sequence>MPAYHSKKSWPGAHIAIQGVNHRYRRSSSNVLSSIDLEIKPCEQLALVGRSGCGKSTLLHIISGLTKPTTGEIRIDGALVEGPSPHWIVMFQQPNLYPWMSVAQNVGLGMKFAGRSKKEIAARVDELLHLVELDGYAGRNAQELSGGQQQRVALARSLAVDPEVLLLDEPFSALDAVTRRALQRDVRRIAEEMKITLVIVTHDIPEAVAMADRAVVMASDPGRIAEMVMVEIDRRDPDPERRAASVAAAQANLQAAFERATGRALHGGASPAVSETPRPESLKIVAAGAR</sequence>
<evidence type="ECO:0000256" key="1">
    <source>
        <dbReference type="ARBA" id="ARBA00005417"/>
    </source>
</evidence>